<sequence length="327" mass="35510">MTKFVKRIALLIAIPFFIWTGYWTAFAYAIERGISLASQNPQISGTAAQFEVASVTGYPQNFAIGITEIEIGAKDRFTWATQEVLVEAKSYQPNRINVDLSDPHSISGSIGSLGIDAELADLSVFFKPNLQLSLGNLDANFQNVILSFEGITGAEIETMSAHVSASPNTETNYQVTAQIQNLNLSNMLVGLGSDYQRIQNISLSAEAQLSQPLDRLTMASGAPRLRMLLLHEALINYGDISVLLDAKLVSSEAGALNGNVNLTVQNWKTLFSLVKRLGYIEPDLEEFFYTILVNLAIEGGSEDSLTIPLTITNNTISFGALTLGVLP</sequence>
<accession>A0AAN0VJJ2</accession>
<evidence type="ECO:0000313" key="2">
    <source>
        <dbReference type="Proteomes" id="UP000028680"/>
    </source>
</evidence>
<organism evidence="1 2">
    <name type="scientific">Planktomarina temperata RCA23</name>
    <dbReference type="NCBI Taxonomy" id="666509"/>
    <lineage>
        <taxon>Bacteria</taxon>
        <taxon>Pseudomonadati</taxon>
        <taxon>Pseudomonadota</taxon>
        <taxon>Alphaproteobacteria</taxon>
        <taxon>Rhodobacterales</taxon>
        <taxon>Paracoccaceae</taxon>
        <taxon>Planktomarina</taxon>
    </lineage>
</organism>
<dbReference type="EMBL" id="CP003984">
    <property type="protein sequence ID" value="AII88179.1"/>
    <property type="molecule type" value="Genomic_DNA"/>
</dbReference>
<keyword evidence="2" id="KW-1185">Reference proteome</keyword>
<dbReference type="InterPro" id="IPR018666">
    <property type="entry name" value="DUF2125"/>
</dbReference>
<proteinExistence type="predicted"/>
<gene>
    <name evidence="1" type="ORF">RCA23_c26630</name>
</gene>
<evidence type="ECO:0008006" key="3">
    <source>
        <dbReference type="Google" id="ProtNLM"/>
    </source>
</evidence>
<name>A0AAN0VJJ2_9RHOB</name>
<dbReference type="Pfam" id="PF09898">
    <property type="entry name" value="DUF2125"/>
    <property type="match status" value="1"/>
</dbReference>
<reference evidence="1 2" key="1">
    <citation type="journal article" date="2014" name="ISME J.">
        <title>Adaptation of an abundant Roseobacter RCA organism to pelagic systems revealed by genomic and transcriptomic analyses.</title>
        <authorList>
            <person name="Voget S."/>
            <person name="Wemheuer B."/>
            <person name="Brinkhoff T."/>
            <person name="Vollmers J."/>
            <person name="Dietrich S."/>
            <person name="Giebel H.A."/>
            <person name="Beardsley C."/>
            <person name="Sardemann C."/>
            <person name="Bakenhus I."/>
            <person name="Billerbeck S."/>
            <person name="Daniel R."/>
            <person name="Simon M."/>
        </authorList>
    </citation>
    <scope>NUCLEOTIDE SEQUENCE [LARGE SCALE GENOMIC DNA]</scope>
    <source>
        <strain evidence="1 2">RCA23</strain>
    </source>
</reference>
<dbReference type="Proteomes" id="UP000028680">
    <property type="component" value="Chromosome"/>
</dbReference>
<dbReference type="KEGG" id="ptp:RCA23_c26630"/>
<protein>
    <recommendedName>
        <fullName evidence="3">DUF2125 domain-containing protein</fullName>
    </recommendedName>
</protein>
<dbReference type="AlphaFoldDB" id="A0AAN0VJJ2"/>
<evidence type="ECO:0000313" key="1">
    <source>
        <dbReference type="EMBL" id="AII88179.1"/>
    </source>
</evidence>